<reference evidence="1" key="1">
    <citation type="submission" date="2014-12" db="EMBL/GenBank/DDBJ databases">
        <title>Insight into the proteome of Arion vulgaris.</title>
        <authorList>
            <person name="Aradska J."/>
            <person name="Bulat T."/>
            <person name="Smidak R."/>
            <person name="Sarate P."/>
            <person name="Gangsoo J."/>
            <person name="Sialana F."/>
            <person name="Bilban M."/>
            <person name="Lubec G."/>
        </authorList>
    </citation>
    <scope>NUCLEOTIDE SEQUENCE</scope>
    <source>
        <tissue evidence="1">Skin</tissue>
    </source>
</reference>
<dbReference type="EMBL" id="HACG01017807">
    <property type="protein sequence ID" value="CEK64672.1"/>
    <property type="molecule type" value="Transcribed_RNA"/>
</dbReference>
<sequence>MEGSKQRLQTNRNEKTKIFRLGTGHCSLGALLRQNGPQKQLSLTAEHPEHTLCPLSEWKPKRKQPFEIIYGEPVEDLILVHDSEMEV</sequence>
<accession>A0A0B6Z8H3</accession>
<organism evidence="1">
    <name type="scientific">Arion vulgaris</name>
    <dbReference type="NCBI Taxonomy" id="1028688"/>
    <lineage>
        <taxon>Eukaryota</taxon>
        <taxon>Metazoa</taxon>
        <taxon>Spiralia</taxon>
        <taxon>Lophotrochozoa</taxon>
        <taxon>Mollusca</taxon>
        <taxon>Gastropoda</taxon>
        <taxon>Heterobranchia</taxon>
        <taxon>Euthyneura</taxon>
        <taxon>Panpulmonata</taxon>
        <taxon>Eupulmonata</taxon>
        <taxon>Stylommatophora</taxon>
        <taxon>Helicina</taxon>
        <taxon>Arionoidea</taxon>
        <taxon>Arionidae</taxon>
        <taxon>Arion</taxon>
    </lineage>
</organism>
<protein>
    <submittedName>
        <fullName evidence="1">Uncharacterized protein</fullName>
    </submittedName>
</protein>
<evidence type="ECO:0000313" key="1">
    <source>
        <dbReference type="EMBL" id="CEK64672.1"/>
    </source>
</evidence>
<dbReference type="AlphaFoldDB" id="A0A0B6Z8H3"/>
<gene>
    <name evidence="1" type="primary">ORF52497</name>
</gene>
<proteinExistence type="predicted"/>
<name>A0A0B6Z8H3_9EUPU</name>